<accession>A0A6C0BW13</accession>
<protein>
    <submittedName>
        <fullName evidence="1">Uncharacterized protein</fullName>
    </submittedName>
</protein>
<reference evidence="1" key="1">
    <citation type="journal article" date="2020" name="Nature">
        <title>Giant virus diversity and host interactions through global metagenomics.</title>
        <authorList>
            <person name="Schulz F."/>
            <person name="Roux S."/>
            <person name="Paez-Espino D."/>
            <person name="Jungbluth S."/>
            <person name="Walsh D.A."/>
            <person name="Denef V.J."/>
            <person name="McMahon K.D."/>
            <person name="Konstantinidis K.T."/>
            <person name="Eloe-Fadrosh E.A."/>
            <person name="Kyrpides N.C."/>
            <person name="Woyke T."/>
        </authorList>
    </citation>
    <scope>NUCLEOTIDE SEQUENCE</scope>
    <source>
        <strain evidence="1">GVMAG-M-3300018428-35</strain>
    </source>
</reference>
<proteinExistence type="predicted"/>
<name>A0A6C0BW13_9ZZZZ</name>
<evidence type="ECO:0000313" key="1">
    <source>
        <dbReference type="EMBL" id="QHS95453.1"/>
    </source>
</evidence>
<sequence>MDSEEILQRIKKHYLFFELIKDKVENKQILYEAQKYMELLFFELFKTHARL</sequence>
<organism evidence="1">
    <name type="scientific">viral metagenome</name>
    <dbReference type="NCBI Taxonomy" id="1070528"/>
    <lineage>
        <taxon>unclassified sequences</taxon>
        <taxon>metagenomes</taxon>
        <taxon>organismal metagenomes</taxon>
    </lineage>
</organism>
<dbReference type="AlphaFoldDB" id="A0A6C0BW13"/>
<dbReference type="EMBL" id="MN739251">
    <property type="protein sequence ID" value="QHS95453.1"/>
    <property type="molecule type" value="Genomic_DNA"/>
</dbReference>